<comment type="function">
    <text evidence="2">One of several proteins that assist in the late maturation steps of the functional core of the 30S ribosomal subunit. Associates with free 30S ribosomal subunits (but not with 30S subunits that are part of 70S ribosomes or polysomes). Required for efficient processing of 16S rRNA. May interact with the 5'-terminal helix region of 16S rRNA.</text>
</comment>
<dbReference type="InterPro" id="IPR000238">
    <property type="entry name" value="RbfA"/>
</dbReference>
<dbReference type="EMBL" id="CP047588">
    <property type="protein sequence ID" value="QIE02078.1"/>
    <property type="molecule type" value="Genomic_DNA"/>
</dbReference>
<dbReference type="RefSeq" id="WP_163119380.1">
    <property type="nucleotide sequence ID" value="NZ_CP047588.1"/>
</dbReference>
<dbReference type="Proteomes" id="UP000502958">
    <property type="component" value="Chromosome"/>
</dbReference>
<dbReference type="SUPFAM" id="SSF89919">
    <property type="entry name" value="Ribosome-binding factor A, RbfA"/>
    <property type="match status" value="1"/>
</dbReference>
<gene>
    <name evidence="2 3" type="primary">rbfA</name>
    <name evidence="3" type="ORF">GUU85_01750</name>
</gene>
<sequence length="127" mass="14840">MEKSFSRSIRIAQELKKNISQIIQFSLKDPRIVTMITVSQVKISKDLSHAQVFLSFFDINQLSNVKKTLIILNKSISYIRKILCKKMKLRIIPNIIFYYDDTLIKGDKISFLLKTIIKHNKYTDSIS</sequence>
<dbReference type="Pfam" id="PF02033">
    <property type="entry name" value="RBFA"/>
    <property type="match status" value="1"/>
</dbReference>
<name>A0A6C1FAZ8_BUCUN</name>
<proteinExistence type="inferred from homology"/>
<dbReference type="AlphaFoldDB" id="A0A6C1FAZ8"/>
<evidence type="ECO:0000256" key="1">
    <source>
        <dbReference type="ARBA" id="ARBA00022517"/>
    </source>
</evidence>
<dbReference type="GO" id="GO:0005829">
    <property type="term" value="C:cytosol"/>
    <property type="evidence" value="ECO:0007669"/>
    <property type="project" value="TreeGrafter"/>
</dbReference>
<dbReference type="InterPro" id="IPR015946">
    <property type="entry name" value="KH_dom-like_a/b"/>
</dbReference>
<dbReference type="InterPro" id="IPR020053">
    <property type="entry name" value="Ribosome-bd_factorA_CS"/>
</dbReference>
<keyword evidence="2" id="KW-0963">Cytoplasm</keyword>
<dbReference type="GO" id="GO:0030490">
    <property type="term" value="P:maturation of SSU-rRNA"/>
    <property type="evidence" value="ECO:0007669"/>
    <property type="project" value="UniProtKB-UniRule"/>
</dbReference>
<dbReference type="PANTHER" id="PTHR33515">
    <property type="entry name" value="RIBOSOME-BINDING FACTOR A, CHLOROPLASTIC-RELATED"/>
    <property type="match status" value="1"/>
</dbReference>
<reference evidence="3 4" key="1">
    <citation type="submission" date="2020-01" db="EMBL/GenBank/DDBJ databases">
        <title>Complete genome of Buchnera aphidicola isolated from Chaitophorus populeti.</title>
        <authorList>
            <person name="Park J."/>
            <person name="Xi H."/>
        </authorList>
    </citation>
    <scope>NUCLEOTIDE SEQUENCE [LARGE SCALE GENOMIC DNA]</scope>
    <source>
        <strain evidence="3 4">UsonBac</strain>
    </source>
</reference>
<dbReference type="Gene3D" id="3.30.300.20">
    <property type="match status" value="1"/>
</dbReference>
<evidence type="ECO:0000313" key="4">
    <source>
        <dbReference type="Proteomes" id="UP000502958"/>
    </source>
</evidence>
<evidence type="ECO:0000256" key="2">
    <source>
        <dbReference type="HAMAP-Rule" id="MF_00003"/>
    </source>
</evidence>
<dbReference type="NCBIfam" id="TIGR00082">
    <property type="entry name" value="rbfA"/>
    <property type="match status" value="1"/>
</dbReference>
<organism evidence="3 4">
    <name type="scientific">Buchnera aphidicola subsp. Uroleucon sonchi</name>
    <dbReference type="NCBI Taxonomy" id="118118"/>
    <lineage>
        <taxon>Bacteria</taxon>
        <taxon>Pseudomonadati</taxon>
        <taxon>Pseudomonadota</taxon>
        <taxon>Gammaproteobacteria</taxon>
        <taxon>Enterobacterales</taxon>
        <taxon>Erwiniaceae</taxon>
        <taxon>Buchnera</taxon>
    </lineage>
</organism>
<dbReference type="PANTHER" id="PTHR33515:SF1">
    <property type="entry name" value="RIBOSOME-BINDING FACTOR A, CHLOROPLASTIC-RELATED"/>
    <property type="match status" value="1"/>
</dbReference>
<comment type="subunit">
    <text evidence="2">Monomer. Binds 30S ribosomal subunits, but not 50S ribosomal subunits or 70S ribosomes.</text>
</comment>
<comment type="similarity">
    <text evidence="2">Belongs to the RbfA family.</text>
</comment>
<protein>
    <recommendedName>
        <fullName evidence="2">Ribosome-binding factor A</fullName>
    </recommendedName>
</protein>
<dbReference type="GO" id="GO:0043024">
    <property type="term" value="F:ribosomal small subunit binding"/>
    <property type="evidence" value="ECO:0007669"/>
    <property type="project" value="TreeGrafter"/>
</dbReference>
<comment type="subcellular location">
    <subcellularLocation>
        <location evidence="2">Cytoplasm</location>
    </subcellularLocation>
</comment>
<dbReference type="PROSITE" id="PS01319">
    <property type="entry name" value="RBFA"/>
    <property type="match status" value="1"/>
</dbReference>
<dbReference type="InterPro" id="IPR023799">
    <property type="entry name" value="RbfA_dom_sf"/>
</dbReference>
<dbReference type="HAMAP" id="MF_00003">
    <property type="entry name" value="RbfA"/>
    <property type="match status" value="1"/>
</dbReference>
<accession>A0A6C1FAZ8</accession>
<keyword evidence="1 2" id="KW-0690">Ribosome biogenesis</keyword>
<evidence type="ECO:0000313" key="3">
    <source>
        <dbReference type="EMBL" id="QIE02078.1"/>
    </source>
</evidence>